<keyword evidence="2" id="KW-0812">Transmembrane</keyword>
<evidence type="ECO:0000313" key="4">
    <source>
        <dbReference type="Proteomes" id="UP000503440"/>
    </source>
</evidence>
<dbReference type="InterPro" id="IPR021055">
    <property type="entry name" value="T4BSS_IcmL/DotI"/>
</dbReference>
<dbReference type="Proteomes" id="UP000503440">
    <property type="component" value="Plasmid pB18-4"/>
</dbReference>
<gene>
    <name evidence="3" type="ORF">FSC09_17485</name>
</gene>
<sequence>MSTNNDSNENPLNHAEQALNNEIELAEQAQAEANEIENENDDQIVDEEPQEPLSYEEALEQLSNLEKQLFGAASPAILTVHKENLRVEQNLYQSRKTVRLSMVIAAASLIGNIVLLSAFFQYPKYKTVQTIDNSVICELNPDTNPEFSHVALEDFAKNSVLAAYSFDYVNYADMLHTATSKYFTEEGKELFNRALNNSGFVNHILANKLSIKAVVLSAPKLENQGRDKYNNLYWIVRVPVKIDFYAGSAMPKASERYIAQIRLVQTKRNAFNPRGVGVKTLTLHPVD</sequence>
<accession>A0A6C0Y8H5</accession>
<evidence type="ECO:0000256" key="1">
    <source>
        <dbReference type="SAM" id="MobiDB-lite"/>
    </source>
</evidence>
<feature type="transmembrane region" description="Helical" evidence="2">
    <location>
        <begin position="100"/>
        <end position="120"/>
    </location>
</feature>
<protein>
    <submittedName>
        <fullName evidence="3">Uncharacterized protein</fullName>
    </submittedName>
</protein>
<keyword evidence="3" id="KW-0614">Plasmid</keyword>
<organism evidence="3 4">
    <name type="scientific">Acinetobacter indicus</name>
    <dbReference type="NCBI Taxonomy" id="756892"/>
    <lineage>
        <taxon>Bacteria</taxon>
        <taxon>Pseudomonadati</taxon>
        <taxon>Pseudomonadota</taxon>
        <taxon>Gammaproteobacteria</taxon>
        <taxon>Moraxellales</taxon>
        <taxon>Moraxellaceae</taxon>
        <taxon>Acinetobacter</taxon>
    </lineage>
</organism>
<feature type="compositionally biased region" description="Polar residues" evidence="1">
    <location>
        <begin position="1"/>
        <end position="11"/>
    </location>
</feature>
<name>A0A6C0Y8H5_9GAMM</name>
<dbReference type="EMBL" id="CP044459">
    <property type="protein sequence ID" value="QIC72152.1"/>
    <property type="molecule type" value="Genomic_DNA"/>
</dbReference>
<dbReference type="CDD" id="cd16385">
    <property type="entry name" value="IcmL"/>
    <property type="match status" value="1"/>
</dbReference>
<keyword evidence="2" id="KW-0472">Membrane</keyword>
<dbReference type="AlphaFoldDB" id="A0A6C0Y8H5"/>
<reference evidence="3 4" key="1">
    <citation type="submission" date="2019-09" db="EMBL/GenBank/DDBJ databases">
        <title>Non-baumannii Acinetobacter spp. carrying blaNDM-1 isolated in China.</title>
        <authorList>
            <person name="Cui C."/>
            <person name="Chen C."/>
            <person name="Sun J."/>
            <person name="Liu Y."/>
        </authorList>
    </citation>
    <scope>NUCLEOTIDE SEQUENCE [LARGE SCALE GENOMIC DNA]</scope>
    <source>
        <strain evidence="3 4">B18</strain>
        <plasmid evidence="4">pb18-4</plasmid>
    </source>
</reference>
<evidence type="ECO:0000256" key="2">
    <source>
        <dbReference type="SAM" id="Phobius"/>
    </source>
</evidence>
<feature type="region of interest" description="Disordered" evidence="1">
    <location>
        <begin position="1"/>
        <end position="21"/>
    </location>
</feature>
<proteinExistence type="predicted"/>
<dbReference type="RefSeq" id="WP_163146711.1">
    <property type="nucleotide sequence ID" value="NZ_CP044459.1"/>
</dbReference>
<geneLocation type="plasmid" evidence="4">
    <name>pb18-4</name>
</geneLocation>
<evidence type="ECO:0000313" key="3">
    <source>
        <dbReference type="EMBL" id="QIC72152.1"/>
    </source>
</evidence>
<keyword evidence="2" id="KW-1133">Transmembrane helix</keyword>
<dbReference type="Pfam" id="PF11393">
    <property type="entry name" value="T4BSS_DotI_IcmL"/>
    <property type="match status" value="1"/>
</dbReference>